<gene>
    <name evidence="2" type="ORF">MAR_009847</name>
</gene>
<name>A0ABY7E4G5_MYAAR</name>
<evidence type="ECO:0000313" key="2">
    <source>
        <dbReference type="EMBL" id="WAR03289.1"/>
    </source>
</evidence>
<keyword evidence="3" id="KW-1185">Reference proteome</keyword>
<protein>
    <submittedName>
        <fullName evidence="2">Uncharacterized protein</fullName>
    </submittedName>
</protein>
<evidence type="ECO:0000313" key="3">
    <source>
        <dbReference type="Proteomes" id="UP001164746"/>
    </source>
</evidence>
<proteinExistence type="predicted"/>
<dbReference type="EMBL" id="CP111015">
    <property type="protein sequence ID" value="WAR03289.1"/>
    <property type="molecule type" value="Genomic_DNA"/>
</dbReference>
<feature type="compositionally biased region" description="Polar residues" evidence="1">
    <location>
        <begin position="25"/>
        <end position="45"/>
    </location>
</feature>
<accession>A0ABY7E4G5</accession>
<feature type="region of interest" description="Disordered" evidence="1">
    <location>
        <begin position="23"/>
        <end position="51"/>
    </location>
</feature>
<organism evidence="2 3">
    <name type="scientific">Mya arenaria</name>
    <name type="common">Soft-shell clam</name>
    <dbReference type="NCBI Taxonomy" id="6604"/>
    <lineage>
        <taxon>Eukaryota</taxon>
        <taxon>Metazoa</taxon>
        <taxon>Spiralia</taxon>
        <taxon>Lophotrochozoa</taxon>
        <taxon>Mollusca</taxon>
        <taxon>Bivalvia</taxon>
        <taxon>Autobranchia</taxon>
        <taxon>Heteroconchia</taxon>
        <taxon>Euheterodonta</taxon>
        <taxon>Imparidentia</taxon>
        <taxon>Neoheterodontei</taxon>
        <taxon>Myida</taxon>
        <taxon>Myoidea</taxon>
        <taxon>Myidae</taxon>
        <taxon>Mya</taxon>
    </lineage>
</organism>
<evidence type="ECO:0000256" key="1">
    <source>
        <dbReference type="SAM" id="MobiDB-lite"/>
    </source>
</evidence>
<dbReference type="Proteomes" id="UP001164746">
    <property type="component" value="Chromosome 4"/>
</dbReference>
<sequence>MDTKLWFWLLMWRNTHSCMREANRDGNSSNKPLSFSSFQISAQNLQKRDTM</sequence>
<reference evidence="2" key="1">
    <citation type="submission" date="2022-11" db="EMBL/GenBank/DDBJ databases">
        <title>Centuries of genome instability and evolution in soft-shell clam transmissible cancer (bioRxiv).</title>
        <authorList>
            <person name="Hart S.F.M."/>
            <person name="Yonemitsu M.A."/>
            <person name="Giersch R.M."/>
            <person name="Beal B.F."/>
            <person name="Arriagada G."/>
            <person name="Davis B.W."/>
            <person name="Ostrander E.A."/>
            <person name="Goff S.P."/>
            <person name="Metzger M.J."/>
        </authorList>
    </citation>
    <scope>NUCLEOTIDE SEQUENCE</scope>
    <source>
        <strain evidence="2">MELC-2E11</strain>
        <tissue evidence="2">Siphon/mantle</tissue>
    </source>
</reference>